<sequence>MANRPNTHSDQDMGGFVAELACMAFVIGFTQEPEYTRIHPLSGEFPHQVRLEVHGIPSYLPNMTVTASGGTFDHACEEATLMMMARLRDLHDNDLRSTAYRYYPRRGANDDTSTFRSCRGEVDTTFGHMRGVMCSYDRVYAELHKASKALNNQKLVRIASLQDEVARLKRENARLQGRPAVVGARIRTMPSKSTTAPVRIQLVPRNPPSGNPPPPPSAPPIAPAAPTPAPAPAPASSSAPAPEFVFTDAPASAYRGPASGSGGWLPATPSGSRDHSSSSSSSEPGSGETYVQDSRSRSEGPGDEQEDAFDSIDRRSRSEH</sequence>
<feature type="compositionally biased region" description="Acidic residues" evidence="2">
    <location>
        <begin position="301"/>
        <end position="310"/>
    </location>
</feature>
<evidence type="ECO:0000313" key="3">
    <source>
        <dbReference type="EMBL" id="AAM00960.1"/>
    </source>
</evidence>
<feature type="compositionally biased region" description="Low complexity" evidence="2">
    <location>
        <begin position="277"/>
        <end position="287"/>
    </location>
</feature>
<protein>
    <recommendedName>
        <fullName evidence="5">Retrotransposon protein, putative, Ty3-gypsy subclass</fullName>
    </recommendedName>
</protein>
<evidence type="ECO:0000256" key="1">
    <source>
        <dbReference type="SAM" id="Coils"/>
    </source>
</evidence>
<feature type="region of interest" description="Disordered" evidence="2">
    <location>
        <begin position="186"/>
        <end position="320"/>
    </location>
</feature>
<accession>A0A5S6RAX8</accession>
<gene>
    <name evidence="3" type="ORF">OSJNBa0053D03.24</name>
</gene>
<reference evidence="4" key="2">
    <citation type="journal article" date="2008" name="Nucleic Acids Res.">
        <title>The rice annotation project database (RAP-DB): 2008 update.</title>
        <authorList>
            <consortium name="The rice annotation project (RAP)"/>
        </authorList>
    </citation>
    <scope>GENOME REANNOTATION</scope>
    <source>
        <strain evidence="4">cv. Nipponbare</strain>
    </source>
</reference>
<evidence type="ECO:0008006" key="5">
    <source>
        <dbReference type="Google" id="ProtNLM"/>
    </source>
</evidence>
<proteinExistence type="predicted"/>
<feature type="coiled-coil region" evidence="1">
    <location>
        <begin position="151"/>
        <end position="178"/>
    </location>
</feature>
<keyword evidence="1" id="KW-0175">Coiled coil</keyword>
<reference evidence="4" key="1">
    <citation type="journal article" date="2005" name="Nature">
        <title>The map-based sequence of the rice genome.</title>
        <authorList>
            <consortium name="International rice genome sequencing project (IRGSP)"/>
            <person name="Matsumoto T."/>
            <person name="Wu J."/>
            <person name="Kanamori H."/>
            <person name="Katayose Y."/>
            <person name="Fujisawa M."/>
            <person name="Namiki N."/>
            <person name="Mizuno H."/>
            <person name="Yamamoto K."/>
            <person name="Antonio B.A."/>
            <person name="Baba T."/>
            <person name="Sakata K."/>
            <person name="Nagamura Y."/>
            <person name="Aoki H."/>
            <person name="Arikawa K."/>
            <person name="Arita K."/>
            <person name="Bito T."/>
            <person name="Chiden Y."/>
            <person name="Fujitsuka N."/>
            <person name="Fukunaka R."/>
            <person name="Hamada M."/>
            <person name="Harada C."/>
            <person name="Hayashi A."/>
            <person name="Hijishita S."/>
            <person name="Honda M."/>
            <person name="Hosokawa S."/>
            <person name="Ichikawa Y."/>
            <person name="Idonuma A."/>
            <person name="Iijima M."/>
            <person name="Ikeda M."/>
            <person name="Ikeno M."/>
            <person name="Ito K."/>
            <person name="Ito S."/>
            <person name="Ito T."/>
            <person name="Ito Y."/>
            <person name="Ito Y."/>
            <person name="Iwabuchi A."/>
            <person name="Kamiya K."/>
            <person name="Karasawa W."/>
            <person name="Kurita K."/>
            <person name="Katagiri S."/>
            <person name="Kikuta A."/>
            <person name="Kobayashi H."/>
            <person name="Kobayashi N."/>
            <person name="Machita K."/>
            <person name="Maehara T."/>
            <person name="Masukawa M."/>
            <person name="Mizubayashi T."/>
            <person name="Mukai Y."/>
            <person name="Nagasaki H."/>
            <person name="Nagata Y."/>
            <person name="Naito S."/>
            <person name="Nakashima M."/>
            <person name="Nakama Y."/>
            <person name="Nakamichi Y."/>
            <person name="Nakamura M."/>
            <person name="Meguro A."/>
            <person name="Negishi M."/>
            <person name="Ohta I."/>
            <person name="Ohta T."/>
            <person name="Okamoto M."/>
            <person name="Ono N."/>
            <person name="Saji S."/>
            <person name="Sakaguchi M."/>
            <person name="Sakai K."/>
            <person name="Shibata M."/>
            <person name="Shimokawa T."/>
            <person name="Song J."/>
            <person name="Takazaki Y."/>
            <person name="Terasawa K."/>
            <person name="Tsugane M."/>
            <person name="Tsuji K."/>
            <person name="Ueda S."/>
            <person name="Waki K."/>
            <person name="Yamagata H."/>
            <person name="Yamamoto M."/>
            <person name="Yamamoto S."/>
            <person name="Yamane H."/>
            <person name="Yoshiki S."/>
            <person name="Yoshihara R."/>
            <person name="Yukawa K."/>
            <person name="Zhong H."/>
            <person name="Yano M."/>
            <person name="Yuan Q."/>
            <person name="Ouyang S."/>
            <person name="Liu J."/>
            <person name="Jones K.M."/>
            <person name="Gansberger K."/>
            <person name="Moffat K."/>
            <person name="Hill J."/>
            <person name="Bera J."/>
            <person name="Fadrosh D."/>
            <person name="Jin S."/>
            <person name="Johri S."/>
            <person name="Kim M."/>
            <person name="Overton L."/>
            <person name="Reardon M."/>
            <person name="Tsitrin T."/>
            <person name="Vuong H."/>
            <person name="Weaver B."/>
            <person name="Ciecko A."/>
            <person name="Tallon L."/>
            <person name="Jackson J."/>
            <person name="Pai G."/>
            <person name="Aken S.V."/>
            <person name="Utterback T."/>
            <person name="Reidmuller S."/>
            <person name="Feldblyum T."/>
            <person name="Hsiao J."/>
            <person name="Zismann V."/>
            <person name="Iobst S."/>
            <person name="de Vazeille A.R."/>
            <person name="Buell C.R."/>
            <person name="Ying K."/>
            <person name="Li Y."/>
            <person name="Lu T."/>
            <person name="Huang Y."/>
            <person name="Zhao Q."/>
            <person name="Feng Q."/>
            <person name="Zhang L."/>
            <person name="Zhu J."/>
            <person name="Weng Q."/>
            <person name="Mu J."/>
            <person name="Lu Y."/>
            <person name="Fan D."/>
            <person name="Liu Y."/>
            <person name="Guan J."/>
            <person name="Zhang Y."/>
            <person name="Yu S."/>
            <person name="Liu X."/>
            <person name="Zhang Y."/>
            <person name="Hong G."/>
            <person name="Han B."/>
            <person name="Choisne N."/>
            <person name="Demange N."/>
            <person name="Orjeda G."/>
            <person name="Samain S."/>
            <person name="Cattolico L."/>
            <person name="Pelletier E."/>
            <person name="Couloux A."/>
            <person name="Segurens B."/>
            <person name="Wincker P."/>
            <person name="D'Hont A."/>
            <person name="Scarpelli C."/>
            <person name="Weissenbach J."/>
            <person name="Salanoubat M."/>
            <person name="Quetier F."/>
            <person name="Yu Y."/>
            <person name="Kim H.R."/>
            <person name="Rambo T."/>
            <person name="Currie J."/>
            <person name="Collura K."/>
            <person name="Luo M."/>
            <person name="Yang T."/>
            <person name="Ammiraju J.S.S."/>
            <person name="Engler F."/>
            <person name="Soderlund C."/>
            <person name="Wing R.A."/>
            <person name="Palmer L.E."/>
            <person name="de la Bastide M."/>
            <person name="Spiegel L."/>
            <person name="Nascimento L."/>
            <person name="Zutavern T."/>
            <person name="O'Shaughnessy A."/>
            <person name="Dike S."/>
            <person name="Dedhia N."/>
            <person name="Preston R."/>
            <person name="Balija V."/>
            <person name="McCombie W.R."/>
            <person name="Chow T."/>
            <person name="Chen H."/>
            <person name="Chung M."/>
            <person name="Chen C."/>
            <person name="Shaw J."/>
            <person name="Wu H."/>
            <person name="Hsiao K."/>
            <person name="Chao Y."/>
            <person name="Chu M."/>
            <person name="Cheng C."/>
            <person name="Hour A."/>
            <person name="Lee P."/>
            <person name="Lin S."/>
            <person name="Lin Y."/>
            <person name="Liou J."/>
            <person name="Liu S."/>
            <person name="Hsing Y."/>
            <person name="Raghuvanshi S."/>
            <person name="Mohanty A."/>
            <person name="Bharti A.K."/>
            <person name="Gaur A."/>
            <person name="Gupta V."/>
            <person name="Kumar D."/>
            <person name="Ravi V."/>
            <person name="Vij S."/>
            <person name="Kapur A."/>
            <person name="Khurana P."/>
            <person name="Khurana P."/>
            <person name="Khurana J.P."/>
            <person name="Tyagi A.K."/>
            <person name="Gaikwad K."/>
            <person name="Singh A."/>
            <person name="Dalal V."/>
            <person name="Srivastava S."/>
            <person name="Dixit A."/>
            <person name="Pal A.K."/>
            <person name="Ghazi I.A."/>
            <person name="Yadav M."/>
            <person name="Pandit A."/>
            <person name="Bhargava A."/>
            <person name="Sureshbabu K."/>
            <person name="Batra K."/>
            <person name="Sharma T.R."/>
            <person name="Mohapatra T."/>
            <person name="Singh N.K."/>
            <person name="Messing J."/>
            <person name="Nelson A.B."/>
            <person name="Fuks G."/>
            <person name="Kavchok S."/>
            <person name="Keizer G."/>
            <person name="Linton E."/>
            <person name="Llaca V."/>
            <person name="Song R."/>
            <person name="Tanyolac B."/>
            <person name="Young S."/>
            <person name="Ho-Il K."/>
            <person name="Hahn J.H."/>
            <person name="Sangsakoo G."/>
            <person name="Vanavichit A."/>
            <person name="de Mattos Luiz.A.T."/>
            <person name="Zimmer P.D."/>
            <person name="Malone G."/>
            <person name="Dellagostin O."/>
            <person name="de Oliveira A.C."/>
            <person name="Bevan M."/>
            <person name="Bancroft I."/>
            <person name="Minx P."/>
            <person name="Cordum H."/>
            <person name="Wilson R."/>
            <person name="Cheng Z."/>
            <person name="Jin W."/>
            <person name="Jiang J."/>
            <person name="Leong S.A."/>
            <person name="Iwama H."/>
            <person name="Gojobori T."/>
            <person name="Itoh T."/>
            <person name="Niimura Y."/>
            <person name="Fujii Y."/>
            <person name="Habara T."/>
            <person name="Sakai H."/>
            <person name="Sato Y."/>
            <person name="Wilson G."/>
            <person name="Kumar K."/>
            <person name="McCouch S."/>
            <person name="Juretic N."/>
            <person name="Hoen D."/>
            <person name="Wright S."/>
            <person name="Bruskiewich R."/>
            <person name="Bureau T."/>
            <person name="Miyao A."/>
            <person name="Hirochika H."/>
            <person name="Nishikawa T."/>
            <person name="Kadowaki K."/>
            <person name="Sugiura M."/>
            <person name="Burr B."/>
            <person name="Sasaki T."/>
        </authorList>
    </citation>
    <scope>NUCLEOTIDE SEQUENCE [LARGE SCALE GENOMIC DNA]</scope>
    <source>
        <strain evidence="4">cv. Nipponbare</strain>
    </source>
</reference>
<evidence type="ECO:0000313" key="4">
    <source>
        <dbReference type="Proteomes" id="UP000000763"/>
    </source>
</evidence>
<name>A0A5S6RAX8_ORYSJ</name>
<organism evidence="3 4">
    <name type="scientific">Oryza sativa subsp. japonica</name>
    <name type="common">Rice</name>
    <dbReference type="NCBI Taxonomy" id="39947"/>
    <lineage>
        <taxon>Eukaryota</taxon>
        <taxon>Viridiplantae</taxon>
        <taxon>Streptophyta</taxon>
        <taxon>Embryophyta</taxon>
        <taxon>Tracheophyta</taxon>
        <taxon>Spermatophyta</taxon>
        <taxon>Magnoliopsida</taxon>
        <taxon>Liliopsida</taxon>
        <taxon>Poales</taxon>
        <taxon>Poaceae</taxon>
        <taxon>BOP clade</taxon>
        <taxon>Oryzoideae</taxon>
        <taxon>Oryzeae</taxon>
        <taxon>Oryzinae</taxon>
        <taxon>Oryza</taxon>
        <taxon>Oryza sativa</taxon>
    </lineage>
</organism>
<feature type="compositionally biased region" description="Pro residues" evidence="2">
    <location>
        <begin position="205"/>
        <end position="233"/>
    </location>
</feature>
<dbReference type="Proteomes" id="UP000000763">
    <property type="component" value="Chromosome 10"/>
</dbReference>
<evidence type="ECO:0000256" key="2">
    <source>
        <dbReference type="SAM" id="MobiDB-lite"/>
    </source>
</evidence>
<feature type="compositionally biased region" description="Basic and acidic residues" evidence="2">
    <location>
        <begin position="311"/>
        <end position="320"/>
    </location>
</feature>
<dbReference type="EMBL" id="AC021892">
    <property type="protein sequence ID" value="AAM00960.1"/>
    <property type="molecule type" value="Genomic_DNA"/>
</dbReference>
<dbReference type="AlphaFoldDB" id="A0A5S6RAX8"/>